<dbReference type="PANTHER" id="PTHR43814:SF1">
    <property type="entry name" value="ARGININOSUCCINATE LYASE"/>
    <property type="match status" value="1"/>
</dbReference>
<dbReference type="HAMAP" id="MF_00006">
    <property type="entry name" value="Arg_succ_lyase"/>
    <property type="match status" value="1"/>
</dbReference>
<feature type="domain" description="Argininosuccinate lyase C-terminal" evidence="2">
    <location>
        <begin position="364"/>
        <end position="432"/>
    </location>
</feature>
<protein>
    <submittedName>
        <fullName evidence="3">Argininosuccinate lyase</fullName>
    </submittedName>
</protein>
<proteinExistence type="inferred from homology"/>
<dbReference type="CDD" id="cd01359">
    <property type="entry name" value="Argininosuccinate_lyase"/>
    <property type="match status" value="1"/>
</dbReference>
<dbReference type="AlphaFoldDB" id="A0A5J4L2D2"/>
<dbReference type="GO" id="GO:0005829">
    <property type="term" value="C:cytosol"/>
    <property type="evidence" value="ECO:0007669"/>
    <property type="project" value="TreeGrafter"/>
</dbReference>
<dbReference type="Gene3D" id="1.10.275.10">
    <property type="entry name" value="Fumarase/aspartase (N-terminal domain)"/>
    <property type="match status" value="1"/>
</dbReference>
<evidence type="ECO:0000259" key="2">
    <source>
        <dbReference type="Pfam" id="PF14698"/>
    </source>
</evidence>
<dbReference type="InterPro" id="IPR020557">
    <property type="entry name" value="Fumarate_lyase_CS"/>
</dbReference>
<dbReference type="GO" id="GO:0042450">
    <property type="term" value="P:L-arginine biosynthetic process via ornithine"/>
    <property type="evidence" value="ECO:0007669"/>
    <property type="project" value="InterPro"/>
</dbReference>
<dbReference type="GO" id="GO:0004056">
    <property type="term" value="F:argininosuccinate lyase activity"/>
    <property type="evidence" value="ECO:0007669"/>
    <property type="project" value="InterPro"/>
</dbReference>
<dbReference type="InterPro" id="IPR029419">
    <property type="entry name" value="Arg_succ_lyase_C"/>
</dbReference>
<dbReference type="Pfam" id="PF14698">
    <property type="entry name" value="ASL_C2"/>
    <property type="match status" value="1"/>
</dbReference>
<keyword evidence="3" id="KW-0456">Lyase</keyword>
<comment type="caution">
    <text evidence="3">The sequence shown here is derived from an EMBL/GenBank/DDBJ whole genome shotgun (WGS) entry which is preliminary data.</text>
</comment>
<name>A0A5J4L2D2_9ZZZZ</name>
<dbReference type="FunFam" id="1.10.275.10:FF:000002">
    <property type="entry name" value="Argininosuccinate lyase"/>
    <property type="match status" value="1"/>
</dbReference>
<dbReference type="NCBIfam" id="TIGR00838">
    <property type="entry name" value="argH"/>
    <property type="match status" value="1"/>
</dbReference>
<sequence>MKKPWSGRFTEKTADIVEQFTESISFDRRLWKYDIEGSIAHAKMLAKQGIIPKRDADRIIKGLKEIYREIEDGRFKFREELEDIHMNIEAALIEKVGDIGGRLHTARSRNDQVALDIRLYLRTEVKEIISLLKNLETVLADMAEKYLAIIMPGYTHLQRAQPVLLSHHLMAYAQMFDRDRERFGDALNRINVLPLGSCALAGTTLPTDRHYVAELLGFDFISENSMDSVSDRDFLLEFLSCSSIFMMHTSRMAEELILWSSEEFSFIELPDAFTTGSSIMPQKKNPDVAELMRGKTGRVYGNLMSLLTTMKGLPLTYNRDMQEDKEPVFDTVDTVKLTLNALIQMLPKIKFNEKRMHDTAGEAFSTATDIAEYLVKKGIPFRTAHEITGRIVRYCIDNSKRLSDLSISEYKSFSNSIGSEIYKFIGTSESVNAKKSYGGTSPEMVREQIKRFRKRLR</sequence>
<dbReference type="FunFam" id="1.20.200.10:FF:000002">
    <property type="entry name" value="Argininosuccinate lyase"/>
    <property type="match status" value="1"/>
</dbReference>
<dbReference type="FunFam" id="1.10.40.30:FF:000001">
    <property type="entry name" value="Argininosuccinate lyase"/>
    <property type="match status" value="1"/>
</dbReference>
<gene>
    <name evidence="3" type="ORF">A45J_0702</name>
</gene>
<dbReference type="InterPro" id="IPR000362">
    <property type="entry name" value="Fumarate_lyase_fam"/>
</dbReference>
<dbReference type="PRINTS" id="PR00145">
    <property type="entry name" value="ARGSUCLYASE"/>
</dbReference>
<dbReference type="Gene3D" id="1.10.40.30">
    <property type="entry name" value="Fumarase/aspartase (C-terminal domain)"/>
    <property type="match status" value="1"/>
</dbReference>
<accession>A0A5J4L2D2</accession>
<dbReference type="InterPro" id="IPR009049">
    <property type="entry name" value="Argininosuccinate_lyase"/>
</dbReference>
<evidence type="ECO:0000313" key="3">
    <source>
        <dbReference type="EMBL" id="GER92971.1"/>
    </source>
</evidence>
<dbReference type="PANTHER" id="PTHR43814">
    <property type="entry name" value="ARGININOSUCCINATE LYASE"/>
    <property type="match status" value="1"/>
</dbReference>
<dbReference type="EMBL" id="BLAB01000001">
    <property type="protein sequence ID" value="GER92971.1"/>
    <property type="molecule type" value="Genomic_DNA"/>
</dbReference>
<dbReference type="InterPro" id="IPR022761">
    <property type="entry name" value="Fumarate_lyase_N"/>
</dbReference>
<reference evidence="3" key="1">
    <citation type="submission" date="2019-10" db="EMBL/GenBank/DDBJ databases">
        <title>Metagenomic sequencing of thiosulfate-disproportionating enrichment culture.</title>
        <authorList>
            <person name="Umezawa K."/>
            <person name="Kojima H."/>
            <person name="Fukui M."/>
        </authorList>
    </citation>
    <scope>NUCLEOTIDE SEQUENCE</scope>
    <source>
        <strain evidence="3">45J</strain>
    </source>
</reference>
<dbReference type="SUPFAM" id="SSF48557">
    <property type="entry name" value="L-aspartase-like"/>
    <property type="match status" value="1"/>
</dbReference>
<dbReference type="InterPro" id="IPR024083">
    <property type="entry name" value="Fumarase/histidase_N"/>
</dbReference>
<dbReference type="InterPro" id="IPR008948">
    <property type="entry name" value="L-Aspartase-like"/>
</dbReference>
<dbReference type="Gene3D" id="1.20.200.10">
    <property type="entry name" value="Fumarase/aspartase (Central domain)"/>
    <property type="match status" value="1"/>
</dbReference>
<dbReference type="PRINTS" id="PR00149">
    <property type="entry name" value="FUMRATELYASE"/>
</dbReference>
<dbReference type="Pfam" id="PF00206">
    <property type="entry name" value="Lyase_1"/>
    <property type="match status" value="1"/>
</dbReference>
<evidence type="ECO:0000259" key="1">
    <source>
        <dbReference type="Pfam" id="PF00206"/>
    </source>
</evidence>
<organism evidence="3">
    <name type="scientific">hot springs metagenome</name>
    <dbReference type="NCBI Taxonomy" id="433727"/>
    <lineage>
        <taxon>unclassified sequences</taxon>
        <taxon>metagenomes</taxon>
        <taxon>ecological metagenomes</taxon>
    </lineage>
</organism>
<dbReference type="PROSITE" id="PS00163">
    <property type="entry name" value="FUMARATE_LYASES"/>
    <property type="match status" value="1"/>
</dbReference>
<feature type="domain" description="Fumarate lyase N-terminal" evidence="1">
    <location>
        <begin position="7"/>
        <end position="301"/>
    </location>
</feature>